<name>A0ABV6HLQ3_9SPHI</name>
<dbReference type="Pfam" id="PF01522">
    <property type="entry name" value="Polysacc_deac_1"/>
    <property type="match status" value="1"/>
</dbReference>
<dbReference type="InterPro" id="IPR011330">
    <property type="entry name" value="Glyco_hydro/deAcase_b/a-brl"/>
</dbReference>
<keyword evidence="1" id="KW-0479">Metal-binding</keyword>
<evidence type="ECO:0000313" key="5">
    <source>
        <dbReference type="Proteomes" id="UP001589774"/>
    </source>
</evidence>
<keyword evidence="2" id="KW-0378">Hydrolase</keyword>
<dbReference type="PROSITE" id="PS51677">
    <property type="entry name" value="NODB"/>
    <property type="match status" value="1"/>
</dbReference>
<evidence type="ECO:0000259" key="3">
    <source>
        <dbReference type="PROSITE" id="PS51677"/>
    </source>
</evidence>
<organism evidence="4 5">
    <name type="scientific">Olivibacter oleidegradans</name>
    <dbReference type="NCBI Taxonomy" id="760123"/>
    <lineage>
        <taxon>Bacteria</taxon>
        <taxon>Pseudomonadati</taxon>
        <taxon>Bacteroidota</taxon>
        <taxon>Sphingobacteriia</taxon>
        <taxon>Sphingobacteriales</taxon>
        <taxon>Sphingobacteriaceae</taxon>
        <taxon>Olivibacter</taxon>
    </lineage>
</organism>
<evidence type="ECO:0000313" key="4">
    <source>
        <dbReference type="EMBL" id="MFC0319820.1"/>
    </source>
</evidence>
<proteinExistence type="predicted"/>
<gene>
    <name evidence="4" type="ORF">ACFFI0_15970</name>
</gene>
<protein>
    <submittedName>
        <fullName evidence="4">Polysaccharide deacetylase family protein</fullName>
    </submittedName>
</protein>
<accession>A0ABV6HLQ3</accession>
<comment type="caution">
    <text evidence="4">The sequence shown here is derived from an EMBL/GenBank/DDBJ whole genome shotgun (WGS) entry which is preliminary data.</text>
</comment>
<dbReference type="CDD" id="cd10959">
    <property type="entry name" value="CE4_NodB_like_3"/>
    <property type="match status" value="1"/>
</dbReference>
<keyword evidence="5" id="KW-1185">Reference proteome</keyword>
<evidence type="ECO:0000256" key="2">
    <source>
        <dbReference type="ARBA" id="ARBA00022801"/>
    </source>
</evidence>
<dbReference type="PANTHER" id="PTHR10587">
    <property type="entry name" value="GLYCOSYL TRANSFERASE-RELATED"/>
    <property type="match status" value="1"/>
</dbReference>
<reference evidence="4 5" key="1">
    <citation type="submission" date="2024-09" db="EMBL/GenBank/DDBJ databases">
        <authorList>
            <person name="Sun Q."/>
            <person name="Mori K."/>
        </authorList>
    </citation>
    <scope>NUCLEOTIDE SEQUENCE [LARGE SCALE GENOMIC DNA]</scope>
    <source>
        <strain evidence="4 5">CCM 7765</strain>
    </source>
</reference>
<dbReference type="Gene3D" id="3.20.20.370">
    <property type="entry name" value="Glycoside hydrolase/deacetylase"/>
    <property type="match status" value="1"/>
</dbReference>
<dbReference type="InterPro" id="IPR050248">
    <property type="entry name" value="Polysacc_deacetylase_ArnD"/>
</dbReference>
<dbReference type="EMBL" id="JBHLWO010000002">
    <property type="protein sequence ID" value="MFC0319820.1"/>
    <property type="molecule type" value="Genomic_DNA"/>
</dbReference>
<dbReference type="InterPro" id="IPR002509">
    <property type="entry name" value="NODB_dom"/>
</dbReference>
<dbReference type="Proteomes" id="UP001589774">
    <property type="component" value="Unassembled WGS sequence"/>
</dbReference>
<dbReference type="SUPFAM" id="SSF88713">
    <property type="entry name" value="Glycoside hydrolase/deacetylase"/>
    <property type="match status" value="1"/>
</dbReference>
<evidence type="ECO:0000256" key="1">
    <source>
        <dbReference type="ARBA" id="ARBA00022723"/>
    </source>
</evidence>
<feature type="domain" description="NodB homology" evidence="3">
    <location>
        <begin position="26"/>
        <end position="200"/>
    </location>
</feature>
<sequence length="202" mass="23843">MNIVKSPLWLRLLLPKLTWNRNRKEKHIYLTFDDGPIPDVTPEVLNILKKYNIQATFFCVGENIIKHPEIFEQVKLQGHRVGNHTYNHLKGWQTPLATYLENVEKCQQLTQTNLFRPPYGKCTLPQFKKLRDTYEIIMWDVITYDFDHKLSPEACYQNAIQHVTNGSIVVFHDNIKAVPRLLYALPKAIDYWLDKGYEFKLL</sequence>
<dbReference type="PANTHER" id="PTHR10587:SF133">
    <property type="entry name" value="CHITIN DEACETYLASE 1-RELATED"/>
    <property type="match status" value="1"/>
</dbReference>
<dbReference type="RefSeq" id="WP_130855550.1">
    <property type="nucleotide sequence ID" value="NZ_JBHLWO010000002.1"/>
</dbReference>